<dbReference type="EMBL" id="VMNX01000011">
    <property type="protein sequence ID" value="MPY48194.1"/>
    <property type="molecule type" value="Genomic_DNA"/>
</dbReference>
<dbReference type="RefSeq" id="WP_152859889.1">
    <property type="nucleotide sequence ID" value="NZ_VMNX01000011.1"/>
</dbReference>
<organism evidence="1 2">
    <name type="scientific">Streptomyces acidicola</name>
    <dbReference type="NCBI Taxonomy" id="2596892"/>
    <lineage>
        <taxon>Bacteria</taxon>
        <taxon>Bacillati</taxon>
        <taxon>Actinomycetota</taxon>
        <taxon>Actinomycetes</taxon>
        <taxon>Kitasatosporales</taxon>
        <taxon>Streptomycetaceae</taxon>
        <taxon>Streptomyces</taxon>
    </lineage>
</organism>
<reference evidence="1 2" key="1">
    <citation type="submission" date="2019-09" db="EMBL/GenBank/DDBJ databases">
        <authorList>
            <person name="Duangmal K."/>
            <person name="Teo W.F.A."/>
            <person name="Lipun K."/>
        </authorList>
    </citation>
    <scope>NUCLEOTIDE SEQUENCE [LARGE SCALE GENOMIC DNA]</scope>
    <source>
        <strain evidence="1 2">K1PN6</strain>
    </source>
</reference>
<sequence>MGRTLGVAVRPSHPLAARPRYTLADLDGLRVLVHSRDQVPTQQDSLMAAALASDIRPQWLFTHYVEHARACAEAAEAEAVVVGSYTAGRQLPDWPWRPLTGLSPAMTTWVVRQADTRTVVQQAAAAITGQGEEQAVVA</sequence>
<gene>
    <name evidence="1" type="ORF">FPZ41_06220</name>
</gene>
<evidence type="ECO:0000313" key="2">
    <source>
        <dbReference type="Proteomes" id="UP000373149"/>
    </source>
</evidence>
<evidence type="ECO:0008006" key="3">
    <source>
        <dbReference type="Google" id="ProtNLM"/>
    </source>
</evidence>
<dbReference type="SUPFAM" id="SSF53850">
    <property type="entry name" value="Periplasmic binding protein-like II"/>
    <property type="match status" value="1"/>
</dbReference>
<keyword evidence="2" id="KW-1185">Reference proteome</keyword>
<dbReference type="Gene3D" id="3.40.190.10">
    <property type="entry name" value="Periplasmic binding protein-like II"/>
    <property type="match status" value="2"/>
</dbReference>
<evidence type="ECO:0000313" key="1">
    <source>
        <dbReference type="EMBL" id="MPY48194.1"/>
    </source>
</evidence>
<dbReference type="Proteomes" id="UP000373149">
    <property type="component" value="Unassembled WGS sequence"/>
</dbReference>
<dbReference type="AlphaFoldDB" id="A0A5N8WNR8"/>
<proteinExistence type="predicted"/>
<protein>
    <recommendedName>
        <fullName evidence="3">LysR substrate-binding domain-containing protein</fullName>
    </recommendedName>
</protein>
<comment type="caution">
    <text evidence="1">The sequence shown here is derived from an EMBL/GenBank/DDBJ whole genome shotgun (WGS) entry which is preliminary data.</text>
</comment>
<name>A0A5N8WNR8_9ACTN</name>
<accession>A0A5N8WNR8</accession>